<proteinExistence type="predicted"/>
<evidence type="ECO:0000313" key="4">
    <source>
        <dbReference type="Proteomes" id="UP001377567"/>
    </source>
</evidence>
<keyword evidence="2" id="KW-0808">Transferase</keyword>
<dbReference type="GO" id="GO:0046100">
    <property type="term" value="P:hypoxanthine metabolic process"/>
    <property type="evidence" value="ECO:0007669"/>
    <property type="project" value="TreeGrafter"/>
</dbReference>
<dbReference type="InterPro" id="IPR029057">
    <property type="entry name" value="PRTase-like"/>
</dbReference>
<dbReference type="SUPFAM" id="SSF53271">
    <property type="entry name" value="PRTase-like"/>
    <property type="match status" value="1"/>
</dbReference>
<dbReference type="FunFam" id="3.40.50.2020:FF:000033">
    <property type="entry name" value="Xanthine phosphoribosyltransferase 1"/>
    <property type="match status" value="1"/>
</dbReference>
<evidence type="ECO:0000256" key="2">
    <source>
        <dbReference type="ARBA" id="ARBA00022679"/>
    </source>
</evidence>
<protein>
    <submittedName>
        <fullName evidence="3">Hypoxanthine phosphoribosyltransferase</fullName>
    </submittedName>
</protein>
<keyword evidence="1 3" id="KW-0328">Glycosyltransferase</keyword>
<organism evidence="3 4">
    <name type="scientific">Maudiozyma humilis</name>
    <name type="common">Sour dough yeast</name>
    <name type="synonym">Kazachstania humilis</name>
    <dbReference type="NCBI Taxonomy" id="51915"/>
    <lineage>
        <taxon>Eukaryota</taxon>
        <taxon>Fungi</taxon>
        <taxon>Dikarya</taxon>
        <taxon>Ascomycota</taxon>
        <taxon>Saccharomycotina</taxon>
        <taxon>Saccharomycetes</taxon>
        <taxon>Saccharomycetales</taxon>
        <taxon>Saccharomycetaceae</taxon>
        <taxon>Maudiozyma</taxon>
    </lineage>
</organism>
<reference evidence="3 4" key="1">
    <citation type="journal article" date="2023" name="Elife">
        <title>Identification of key yeast species and microbe-microbe interactions impacting larval growth of Drosophila in the wild.</title>
        <authorList>
            <person name="Mure A."/>
            <person name="Sugiura Y."/>
            <person name="Maeda R."/>
            <person name="Honda K."/>
            <person name="Sakurai N."/>
            <person name="Takahashi Y."/>
            <person name="Watada M."/>
            <person name="Katoh T."/>
            <person name="Gotoh A."/>
            <person name="Gotoh Y."/>
            <person name="Taniguchi I."/>
            <person name="Nakamura K."/>
            <person name="Hayashi T."/>
            <person name="Katayama T."/>
            <person name="Uemura T."/>
            <person name="Hattori Y."/>
        </authorList>
    </citation>
    <scope>NUCLEOTIDE SEQUENCE [LARGE SCALE GENOMIC DNA]</scope>
    <source>
        <strain evidence="3 4">KH-74</strain>
    </source>
</reference>
<dbReference type="GO" id="GO:0032265">
    <property type="term" value="P:XMP salvage"/>
    <property type="evidence" value="ECO:0007669"/>
    <property type="project" value="TreeGrafter"/>
</dbReference>
<dbReference type="GO" id="GO:0032263">
    <property type="term" value="P:GMP salvage"/>
    <property type="evidence" value="ECO:0007669"/>
    <property type="project" value="TreeGrafter"/>
</dbReference>
<sequence length="217" mass="24783">MSEVDEKQYISYNNVHQLCQVAAERIKKFKPDYIIAIGGGGFIPARILRTFLKEKGMPTVRIFAIILSLYEDINTAGDGEAEELGVTVQRTQWIDYEQCKLDLVGKNVLIVDEVDDTRTTLHYALSELEKDAADQAAAKGIDLEKNPEMKTTFSIFVLHDKMKPKKADLPPEIVNDENRYFAAKTVPDLWYAYPWESKDIVYHTKMAIKQGNDIFME</sequence>
<dbReference type="EMBL" id="BTGD01000025">
    <property type="protein sequence ID" value="GMM58742.1"/>
    <property type="molecule type" value="Genomic_DNA"/>
</dbReference>
<accession>A0AAV5S540</accession>
<dbReference type="GO" id="GO:0032264">
    <property type="term" value="P:IMP salvage"/>
    <property type="evidence" value="ECO:0007669"/>
    <property type="project" value="TreeGrafter"/>
</dbReference>
<evidence type="ECO:0000313" key="3">
    <source>
        <dbReference type="EMBL" id="GMM58742.1"/>
    </source>
</evidence>
<dbReference type="GO" id="GO:0004422">
    <property type="term" value="F:hypoxanthine phosphoribosyltransferase activity"/>
    <property type="evidence" value="ECO:0007669"/>
    <property type="project" value="TreeGrafter"/>
</dbReference>
<dbReference type="PANTHER" id="PTHR43363">
    <property type="entry name" value="HYPOXANTHINE PHOSPHORIBOSYLTRANSFERASE"/>
    <property type="match status" value="1"/>
</dbReference>
<keyword evidence="4" id="KW-1185">Reference proteome</keyword>
<evidence type="ECO:0000256" key="1">
    <source>
        <dbReference type="ARBA" id="ARBA00022676"/>
    </source>
</evidence>
<comment type="caution">
    <text evidence="3">The sequence shown here is derived from an EMBL/GenBank/DDBJ whole genome shotgun (WGS) entry which is preliminary data.</text>
</comment>
<dbReference type="PANTHER" id="PTHR43363:SF1">
    <property type="entry name" value="HYPOXANTHINE-GUANINE PHOSPHORIBOSYLTRANSFERASE"/>
    <property type="match status" value="1"/>
</dbReference>
<name>A0AAV5S540_MAUHU</name>
<dbReference type="GO" id="GO:0005737">
    <property type="term" value="C:cytoplasm"/>
    <property type="evidence" value="ECO:0007669"/>
    <property type="project" value="TreeGrafter"/>
</dbReference>
<gene>
    <name evidence="3" type="ORF">DAKH74_053590</name>
</gene>
<dbReference type="AlphaFoldDB" id="A0AAV5S540"/>
<dbReference type="Proteomes" id="UP001377567">
    <property type="component" value="Unassembled WGS sequence"/>
</dbReference>
<dbReference type="InterPro" id="IPR000836">
    <property type="entry name" value="PRTase_dom"/>
</dbReference>
<dbReference type="Gene3D" id="3.40.50.2020">
    <property type="match status" value="1"/>
</dbReference>
<dbReference type="CDD" id="cd06223">
    <property type="entry name" value="PRTases_typeI"/>
    <property type="match status" value="1"/>
</dbReference>